<evidence type="ECO:0000313" key="3">
    <source>
        <dbReference type="Proteomes" id="UP000218231"/>
    </source>
</evidence>
<sequence length="232" mass="25033">MVRLAFLSLVVLACVYCKKTNNDEHDGECVDGVNNVIKIEDISKGKGKLVFSDVEVATYDEHKNPSCVDGKGEFRLPGHFKLHKGFVEVKEAITEPPTLELALTVEKNSFLVGKVCQDGKSQNSFVPDALCKMNLCALATSLCDLMKRQTNGKLDMTVFTQKDPIDIGALPIPQLGGDWKVKASIIQGKTLIASAGIGKGGKDFFTVYSAEGSGGEIKYSPLPGVNPDHSEL</sequence>
<dbReference type="OrthoDB" id="5853807at2759"/>
<keyword evidence="1" id="KW-0732">Signal</keyword>
<evidence type="ECO:0000313" key="2">
    <source>
        <dbReference type="EMBL" id="PAV82625.1"/>
    </source>
</evidence>
<dbReference type="Proteomes" id="UP000218231">
    <property type="component" value="Unassembled WGS sequence"/>
</dbReference>
<evidence type="ECO:0000256" key="1">
    <source>
        <dbReference type="SAM" id="SignalP"/>
    </source>
</evidence>
<accession>A0A2A2L989</accession>
<comment type="caution">
    <text evidence="2">The sequence shown here is derived from an EMBL/GenBank/DDBJ whole genome shotgun (WGS) entry which is preliminary data.</text>
</comment>
<reference evidence="2 3" key="1">
    <citation type="journal article" date="2017" name="Curr. Biol.">
        <title>Genome architecture and evolution of a unichromosomal asexual nematode.</title>
        <authorList>
            <person name="Fradin H."/>
            <person name="Zegar C."/>
            <person name="Gutwein M."/>
            <person name="Lucas J."/>
            <person name="Kovtun M."/>
            <person name="Corcoran D."/>
            <person name="Baugh L.R."/>
            <person name="Kiontke K."/>
            <person name="Gunsalus K."/>
            <person name="Fitch D.H."/>
            <person name="Piano F."/>
        </authorList>
    </citation>
    <scope>NUCLEOTIDE SEQUENCE [LARGE SCALE GENOMIC DNA]</scope>
    <source>
        <strain evidence="2">PF1309</strain>
    </source>
</reference>
<gene>
    <name evidence="2" type="ORF">WR25_26707</name>
</gene>
<keyword evidence="3" id="KW-1185">Reference proteome</keyword>
<name>A0A2A2L989_9BILA</name>
<feature type="signal peptide" evidence="1">
    <location>
        <begin position="1"/>
        <end position="17"/>
    </location>
</feature>
<dbReference type="AlphaFoldDB" id="A0A2A2L989"/>
<organism evidence="2 3">
    <name type="scientific">Diploscapter pachys</name>
    <dbReference type="NCBI Taxonomy" id="2018661"/>
    <lineage>
        <taxon>Eukaryota</taxon>
        <taxon>Metazoa</taxon>
        <taxon>Ecdysozoa</taxon>
        <taxon>Nematoda</taxon>
        <taxon>Chromadorea</taxon>
        <taxon>Rhabditida</taxon>
        <taxon>Rhabditina</taxon>
        <taxon>Rhabditomorpha</taxon>
        <taxon>Rhabditoidea</taxon>
        <taxon>Rhabditidae</taxon>
        <taxon>Diploscapter</taxon>
    </lineage>
</organism>
<dbReference type="EMBL" id="LIAE01007040">
    <property type="protein sequence ID" value="PAV82625.1"/>
    <property type="molecule type" value="Genomic_DNA"/>
</dbReference>
<proteinExistence type="predicted"/>
<protein>
    <submittedName>
        <fullName evidence="2">Uncharacterized protein</fullName>
    </submittedName>
</protein>
<dbReference type="STRING" id="2018661.A0A2A2L989"/>
<feature type="chain" id="PRO_5012833015" evidence="1">
    <location>
        <begin position="18"/>
        <end position="232"/>
    </location>
</feature>